<keyword evidence="2" id="KW-1185">Reference proteome</keyword>
<sequence>MGSRSCFHSFSCHSIGYRNRDMRRISEQKNRWQLFVFVGDAALKVPTSPKHRIQNLQDFLLNKKPTPEKVLLLLHKTNTGKG</sequence>
<proteinExistence type="predicted"/>
<accession>A0A4Z2IV44</accession>
<reference evidence="1 2" key="1">
    <citation type="submission" date="2019-03" db="EMBL/GenBank/DDBJ databases">
        <title>First draft genome of Liparis tanakae, snailfish: a comprehensive survey of snailfish specific genes.</title>
        <authorList>
            <person name="Kim W."/>
            <person name="Song I."/>
            <person name="Jeong J.-H."/>
            <person name="Kim D."/>
            <person name="Kim S."/>
            <person name="Ryu S."/>
            <person name="Song J.Y."/>
            <person name="Lee S.K."/>
        </authorList>
    </citation>
    <scope>NUCLEOTIDE SEQUENCE [LARGE SCALE GENOMIC DNA]</scope>
    <source>
        <tissue evidence="1">Muscle</tissue>
    </source>
</reference>
<dbReference type="Proteomes" id="UP000314294">
    <property type="component" value="Unassembled WGS sequence"/>
</dbReference>
<evidence type="ECO:0000313" key="2">
    <source>
        <dbReference type="Proteomes" id="UP000314294"/>
    </source>
</evidence>
<dbReference type="AlphaFoldDB" id="A0A4Z2IV44"/>
<protein>
    <submittedName>
        <fullName evidence="1">Uncharacterized protein</fullName>
    </submittedName>
</protein>
<organism evidence="1 2">
    <name type="scientific">Liparis tanakae</name>
    <name type="common">Tanaka's snailfish</name>
    <dbReference type="NCBI Taxonomy" id="230148"/>
    <lineage>
        <taxon>Eukaryota</taxon>
        <taxon>Metazoa</taxon>
        <taxon>Chordata</taxon>
        <taxon>Craniata</taxon>
        <taxon>Vertebrata</taxon>
        <taxon>Euteleostomi</taxon>
        <taxon>Actinopterygii</taxon>
        <taxon>Neopterygii</taxon>
        <taxon>Teleostei</taxon>
        <taxon>Neoteleostei</taxon>
        <taxon>Acanthomorphata</taxon>
        <taxon>Eupercaria</taxon>
        <taxon>Perciformes</taxon>
        <taxon>Cottioidei</taxon>
        <taxon>Cottales</taxon>
        <taxon>Liparidae</taxon>
        <taxon>Liparis</taxon>
    </lineage>
</organism>
<evidence type="ECO:0000313" key="1">
    <source>
        <dbReference type="EMBL" id="TNN81850.1"/>
    </source>
</evidence>
<dbReference type="EMBL" id="SRLO01000044">
    <property type="protein sequence ID" value="TNN81850.1"/>
    <property type="molecule type" value="Genomic_DNA"/>
</dbReference>
<comment type="caution">
    <text evidence="1">The sequence shown here is derived from an EMBL/GenBank/DDBJ whole genome shotgun (WGS) entry which is preliminary data.</text>
</comment>
<gene>
    <name evidence="1" type="ORF">EYF80_007979</name>
</gene>
<name>A0A4Z2IV44_9TELE</name>